<accession>A0A2S8I9I7</accession>
<reference evidence="1 2" key="1">
    <citation type="submission" date="2018-02" db="EMBL/GenBank/DDBJ databases">
        <title>Draft genome sequencing of Burkholderia cepacia Y14-15.</title>
        <authorList>
            <person name="Zheng B.-X."/>
        </authorList>
    </citation>
    <scope>NUCLEOTIDE SEQUENCE [LARGE SCALE GENOMIC DNA]</scope>
    <source>
        <strain evidence="1 2">Y14-15</strain>
    </source>
</reference>
<dbReference type="Pfam" id="PF10933">
    <property type="entry name" value="DUF2827"/>
    <property type="match status" value="1"/>
</dbReference>
<proteinExistence type="predicted"/>
<dbReference type="EMBL" id="PUIQ01000058">
    <property type="protein sequence ID" value="PQP11427.1"/>
    <property type="molecule type" value="Genomic_DNA"/>
</dbReference>
<evidence type="ECO:0000313" key="2">
    <source>
        <dbReference type="Proteomes" id="UP000238206"/>
    </source>
</evidence>
<organism evidence="1 2">
    <name type="scientific">Burkholderia cepacia</name>
    <name type="common">Pseudomonas cepacia</name>
    <dbReference type="NCBI Taxonomy" id="292"/>
    <lineage>
        <taxon>Bacteria</taxon>
        <taxon>Pseudomonadati</taxon>
        <taxon>Pseudomonadota</taxon>
        <taxon>Betaproteobacteria</taxon>
        <taxon>Burkholderiales</taxon>
        <taxon>Burkholderiaceae</taxon>
        <taxon>Burkholderia</taxon>
        <taxon>Burkholderia cepacia complex</taxon>
    </lineage>
</organism>
<name>A0A2S8I9I7_BURCE</name>
<comment type="caution">
    <text evidence="1">The sequence shown here is derived from an EMBL/GenBank/DDBJ whole genome shotgun (WGS) entry which is preliminary data.</text>
</comment>
<dbReference type="Proteomes" id="UP000238206">
    <property type="component" value="Unassembled WGS sequence"/>
</dbReference>
<sequence length="371" mass="41846">MLSDRRLRIGVTLFVRNGAQSIWENGIFQNCYFLAELLSCSPLVKEVCLVNGNGGTPESGSAFLALAPVPVVDLNRAMDTLDVVIEMSAQLNPDWTQGFRARGGRLVAMRVANDYVIDIERMTHDLPSGLLALGSPYHAVWTLPAFERTCAPYYEMVLNAPVRAMPHLWGPELLETTLGDAAPSFQYVPGRQRWRVAIVEPNLCMVKSSHLPMLVVDLAHRQDPTFIDHLKVHNAMALKDDPRFVSFARSLDLVCHGKATVESRVPIFELMNHTEAIVSHHWENGQNYLYYEVLYGGYPLIHNSDWLLGCGYRYANFDCQGGATALRRAFAEHDEQADDYRREARAFLTQLHPHERGNVERYTEAIEALYA</sequence>
<evidence type="ECO:0000313" key="1">
    <source>
        <dbReference type="EMBL" id="PQP11427.1"/>
    </source>
</evidence>
<protein>
    <submittedName>
        <fullName evidence="1">DUF2827 domain-containing protein</fullName>
    </submittedName>
</protein>
<dbReference type="AlphaFoldDB" id="A0A2S8I9I7"/>
<dbReference type="InterPro" id="IPR021234">
    <property type="entry name" value="DUF2827"/>
</dbReference>
<gene>
    <name evidence="1" type="ORF">C5615_32195</name>
</gene>